<dbReference type="Proteomes" id="UP000242175">
    <property type="component" value="Chromosome small"/>
</dbReference>
<dbReference type="OrthoDB" id="9808398at2"/>
<dbReference type="KEGG" id="pmai:CF386_11880"/>
<dbReference type="AlphaFoldDB" id="A0A220VH87"/>
<dbReference type="Pfam" id="PF00561">
    <property type="entry name" value="Abhydrolase_1"/>
    <property type="match status" value="1"/>
</dbReference>
<dbReference type="Gene3D" id="3.40.50.1820">
    <property type="entry name" value="alpha/beta hydrolase"/>
    <property type="match status" value="1"/>
</dbReference>
<evidence type="ECO:0000259" key="1">
    <source>
        <dbReference type="Pfam" id="PF00561"/>
    </source>
</evidence>
<dbReference type="InterPro" id="IPR029058">
    <property type="entry name" value="AB_hydrolase_fold"/>
</dbReference>
<sequence>MFKRKLKINNNLSVNYYQSHTKHLNDYLKKTPVILIHGIYGNSEIFKNNFFEYFADDNLVFALDFVEDANTSLLNTHVRQLNFLLEHIGRPCNIVSFSFGGVIAQKSAETHNELIKKLVLVSSPPPVTLSVVQLNLMLKYPRLAFAFNHCLLAHKSYEVLPWIIEPIRKAMFLNDRHEDEYFNFLHNGFSLNLQYYYNNIDHIINLESLKKIKKLVISLNDDMMIDCSLTQMGANLLGADIQSFDNIGHAVPFSNLWKDVAEYISLWMNIN</sequence>
<name>A0A220VH87_9GAMM</name>
<protein>
    <recommendedName>
        <fullName evidence="1">AB hydrolase-1 domain-containing protein</fullName>
    </recommendedName>
</protein>
<keyword evidence="3" id="KW-1185">Reference proteome</keyword>
<evidence type="ECO:0000313" key="3">
    <source>
        <dbReference type="Proteomes" id="UP000242175"/>
    </source>
</evidence>
<dbReference type="InterPro" id="IPR000073">
    <property type="entry name" value="AB_hydrolase_1"/>
</dbReference>
<accession>A0A220VH87</accession>
<feature type="domain" description="AB hydrolase-1" evidence="1">
    <location>
        <begin position="32"/>
        <end position="141"/>
    </location>
</feature>
<reference evidence="2 3" key="1">
    <citation type="journal article" date="2016" name="Int. J. Syst. Evol. Microbiol.">
        <title>Paraphotobacterium marinum gen. nov., sp. nov., a member of the family Vibrionaceae, isolated from surface seawater.</title>
        <authorList>
            <person name="Huang Z."/>
            <person name="Dong C."/>
            <person name="Shao Z."/>
        </authorList>
    </citation>
    <scope>NUCLEOTIDE SEQUENCE [LARGE SCALE GENOMIC DNA]</scope>
    <source>
        <strain evidence="2 3">NSCS20N07D</strain>
    </source>
</reference>
<dbReference type="EMBL" id="CP022356">
    <property type="protein sequence ID" value="ASK79735.1"/>
    <property type="molecule type" value="Genomic_DNA"/>
</dbReference>
<evidence type="ECO:0000313" key="2">
    <source>
        <dbReference type="EMBL" id="ASK79735.1"/>
    </source>
</evidence>
<proteinExistence type="predicted"/>
<dbReference type="RefSeq" id="WP_089074643.1">
    <property type="nucleotide sequence ID" value="NZ_CBCSAM010000003.1"/>
</dbReference>
<organism evidence="2 3">
    <name type="scientific">Paraphotobacterium marinum</name>
    <dbReference type="NCBI Taxonomy" id="1755811"/>
    <lineage>
        <taxon>Bacteria</taxon>
        <taxon>Pseudomonadati</taxon>
        <taxon>Pseudomonadota</taxon>
        <taxon>Gammaproteobacteria</taxon>
        <taxon>Vibrionales</taxon>
        <taxon>Vibrionaceae</taxon>
        <taxon>Paraphotobacterium</taxon>
    </lineage>
</organism>
<gene>
    <name evidence="2" type="ORF">CF386_11880</name>
</gene>
<dbReference type="SUPFAM" id="SSF53474">
    <property type="entry name" value="alpha/beta-Hydrolases"/>
    <property type="match status" value="1"/>
</dbReference>